<dbReference type="GO" id="GO:0016925">
    <property type="term" value="P:protein sumoylation"/>
    <property type="evidence" value="ECO:0007669"/>
    <property type="project" value="TreeGrafter"/>
</dbReference>
<dbReference type="AlphaFoldDB" id="A0AAW2GC15"/>
<dbReference type="GO" id="GO:0000795">
    <property type="term" value="C:synaptonemal complex"/>
    <property type="evidence" value="ECO:0007669"/>
    <property type="project" value="InterPro"/>
</dbReference>
<comment type="caution">
    <text evidence="6">The sequence shown here is derived from an EMBL/GenBank/DDBJ whole genome shotgun (WGS) entry which is preliminary data.</text>
</comment>
<evidence type="ECO:0000256" key="2">
    <source>
        <dbReference type="ARBA" id="ARBA00022833"/>
    </source>
</evidence>
<feature type="domain" description="RING-type" evidence="5">
    <location>
        <begin position="9"/>
        <end position="48"/>
    </location>
</feature>
<dbReference type="GO" id="GO:0007129">
    <property type="term" value="P:homologous chromosome pairing at meiosis"/>
    <property type="evidence" value="ECO:0007669"/>
    <property type="project" value="TreeGrafter"/>
</dbReference>
<proteinExistence type="predicted"/>
<evidence type="ECO:0000313" key="6">
    <source>
        <dbReference type="EMBL" id="KAL0125138.1"/>
    </source>
</evidence>
<name>A0AAW2GC15_9HYME</name>
<evidence type="ECO:0000313" key="7">
    <source>
        <dbReference type="Proteomes" id="UP001430953"/>
    </source>
</evidence>
<dbReference type="Gene3D" id="3.30.40.10">
    <property type="entry name" value="Zinc/RING finger domain, C3HC4 (zinc finger)"/>
    <property type="match status" value="1"/>
</dbReference>
<keyword evidence="1 4" id="KW-0479">Metal-binding</keyword>
<accession>A0AAW2GC15</accession>
<gene>
    <name evidence="6" type="ORF">PUN28_004344</name>
</gene>
<dbReference type="InterPro" id="IPR042123">
    <property type="entry name" value="Zip3/RNF212-like"/>
</dbReference>
<evidence type="ECO:0000256" key="3">
    <source>
        <dbReference type="ARBA" id="ARBA00023254"/>
    </source>
</evidence>
<dbReference type="Pfam" id="PF14634">
    <property type="entry name" value="zf-RING_5"/>
    <property type="match status" value="1"/>
</dbReference>
<organism evidence="6 7">
    <name type="scientific">Cardiocondyla obscurior</name>
    <dbReference type="NCBI Taxonomy" id="286306"/>
    <lineage>
        <taxon>Eukaryota</taxon>
        <taxon>Metazoa</taxon>
        <taxon>Ecdysozoa</taxon>
        <taxon>Arthropoda</taxon>
        <taxon>Hexapoda</taxon>
        <taxon>Insecta</taxon>
        <taxon>Pterygota</taxon>
        <taxon>Neoptera</taxon>
        <taxon>Endopterygota</taxon>
        <taxon>Hymenoptera</taxon>
        <taxon>Apocrita</taxon>
        <taxon>Aculeata</taxon>
        <taxon>Formicoidea</taxon>
        <taxon>Formicidae</taxon>
        <taxon>Myrmicinae</taxon>
        <taxon>Cardiocondyla</taxon>
    </lineage>
</organism>
<sequence>MSQMNWIICNKCFAPLYRGKRPYHLTQCGHITCQSCLQQVEKQCPQCDHVETMSLALEEPLMPKVIPFFQPLTENLEILLKVVTFHSNQLKITMQRFHDLDKKYEMAKTQFLELKQNFNTLSKNYANLRNVRDKLNKKLSSFAEVEKMQIKPSRFAHHVMGTPSDSGISVQQSCFYSDMPEVTPQSIHRAKNPIISNSSQSLNLRCTQDSFLKPNNISMINRNKYKTANSFRQRL</sequence>
<dbReference type="PANTHER" id="PTHR22663">
    <property type="entry name" value="RING FINGER PROTEIN NARYA-RELATED"/>
    <property type="match status" value="1"/>
</dbReference>
<keyword evidence="3" id="KW-0469">Meiosis</keyword>
<dbReference type="PANTHER" id="PTHR22663:SF17">
    <property type="entry name" value="RING FINGER PROTEIN NARYA-RELATED"/>
    <property type="match status" value="1"/>
</dbReference>
<reference evidence="6 7" key="1">
    <citation type="submission" date="2023-03" db="EMBL/GenBank/DDBJ databases">
        <title>High recombination rates correlate with genetic variation in Cardiocondyla obscurior ants.</title>
        <authorList>
            <person name="Errbii M."/>
        </authorList>
    </citation>
    <scope>NUCLEOTIDE SEQUENCE [LARGE SCALE GENOMIC DNA]</scope>
    <source>
        <strain evidence="6">Alpha-2009</strain>
        <tissue evidence="6">Whole body</tissue>
    </source>
</reference>
<keyword evidence="2" id="KW-0862">Zinc</keyword>
<dbReference type="SUPFAM" id="SSF57850">
    <property type="entry name" value="RING/U-box"/>
    <property type="match status" value="1"/>
</dbReference>
<dbReference type="GO" id="GO:0007131">
    <property type="term" value="P:reciprocal meiotic recombination"/>
    <property type="evidence" value="ECO:0007669"/>
    <property type="project" value="InterPro"/>
</dbReference>
<dbReference type="GO" id="GO:0019789">
    <property type="term" value="F:SUMO transferase activity"/>
    <property type="evidence" value="ECO:0007669"/>
    <property type="project" value="InterPro"/>
</dbReference>
<dbReference type="EMBL" id="JADYXP020000004">
    <property type="protein sequence ID" value="KAL0125138.1"/>
    <property type="molecule type" value="Genomic_DNA"/>
</dbReference>
<protein>
    <recommendedName>
        <fullName evidence="5">RING-type domain-containing protein</fullName>
    </recommendedName>
</protein>
<dbReference type="InterPro" id="IPR013083">
    <property type="entry name" value="Znf_RING/FYVE/PHD"/>
</dbReference>
<dbReference type="Proteomes" id="UP001430953">
    <property type="component" value="Unassembled WGS sequence"/>
</dbReference>
<evidence type="ECO:0000256" key="4">
    <source>
        <dbReference type="PROSITE-ProRule" id="PRU00175"/>
    </source>
</evidence>
<keyword evidence="7" id="KW-1185">Reference proteome</keyword>
<evidence type="ECO:0000256" key="1">
    <source>
        <dbReference type="ARBA" id="ARBA00022771"/>
    </source>
</evidence>
<dbReference type="GO" id="GO:0008270">
    <property type="term" value="F:zinc ion binding"/>
    <property type="evidence" value="ECO:0007669"/>
    <property type="project" value="UniProtKB-KW"/>
</dbReference>
<keyword evidence="1 4" id="KW-0863">Zinc-finger</keyword>
<dbReference type="InterPro" id="IPR001841">
    <property type="entry name" value="Znf_RING"/>
</dbReference>
<dbReference type="PROSITE" id="PS50089">
    <property type="entry name" value="ZF_RING_2"/>
    <property type="match status" value="1"/>
</dbReference>
<evidence type="ECO:0000259" key="5">
    <source>
        <dbReference type="PROSITE" id="PS50089"/>
    </source>
</evidence>